<comment type="caution">
    <text evidence="2">The sequence shown here is derived from an EMBL/GenBank/DDBJ whole genome shotgun (WGS) entry which is preliminary data.</text>
</comment>
<evidence type="ECO:0000313" key="2">
    <source>
        <dbReference type="EMBL" id="OWM64106.1"/>
    </source>
</evidence>
<dbReference type="Proteomes" id="UP000197138">
    <property type="component" value="Unassembled WGS sequence"/>
</dbReference>
<reference evidence="4" key="1">
    <citation type="journal article" date="2017" name="Plant J.">
        <title>The pomegranate (Punica granatum L.) genome and the genomics of punicalagin biosynthesis.</title>
        <authorList>
            <person name="Qin G."/>
            <person name="Xu C."/>
            <person name="Ming R."/>
            <person name="Tang H."/>
            <person name="Guyot R."/>
            <person name="Kramer E.M."/>
            <person name="Hu Y."/>
            <person name="Yi X."/>
            <person name="Qi Y."/>
            <person name="Xu X."/>
            <person name="Gao Z."/>
            <person name="Pan H."/>
            <person name="Jian J."/>
            <person name="Tian Y."/>
            <person name="Yue Z."/>
            <person name="Xu Y."/>
        </authorList>
    </citation>
    <scope>NUCLEOTIDE SEQUENCE [LARGE SCALE GENOMIC DNA]</scope>
    <source>
        <strain evidence="4">cv. Dabenzi</strain>
    </source>
</reference>
<accession>A0A218VUP2</accession>
<evidence type="ECO:0000313" key="4">
    <source>
        <dbReference type="Proteomes" id="UP000197138"/>
    </source>
</evidence>
<sequence length="416" mass="45628">MKLSLKFPDVRERRHRHVAGDAHGHNQQQQQPILKAKVPITVFSQPFATAVTATTAVRSDLSLSLSTNFPSGPSLKVSYSPNAAPLSASPFSVTLKSGLGLFGSPKESPLTFSAHFSLSPSLNHPTPIFSLHFKPRIGHFSFHSSASSNPNPSQIPKFKPPFASDSALNGSFLKTETPDSEKHELKTIPHFNQASDHLGADANGGIGIGFKPAVASMSWEELKLEPCGGKDKVLTKPNPIGNLNFAESCNNRGDFFTGASFRARTALPIMKCLRLNFQWGLNLPADDAGFTMPYLTVQKIGIERDEEVKILKAQSGGHSRAGDSELLKGLCLWMRRDLEVMQRENAEMKQYLEEMRSGVGKRASVSMPSSENKVDFEMWRSKKNGKEENGTGYSRPANQLFDVESELRRAIKSSST</sequence>
<dbReference type="PANTHER" id="PTHR34285:SF6">
    <property type="entry name" value="TRANSMEMBRANE PROTEIN"/>
    <property type="match status" value="1"/>
</dbReference>
<organism evidence="2 4">
    <name type="scientific">Punica granatum</name>
    <name type="common">Pomegranate</name>
    <dbReference type="NCBI Taxonomy" id="22663"/>
    <lineage>
        <taxon>Eukaryota</taxon>
        <taxon>Viridiplantae</taxon>
        <taxon>Streptophyta</taxon>
        <taxon>Embryophyta</taxon>
        <taxon>Tracheophyta</taxon>
        <taxon>Spermatophyta</taxon>
        <taxon>Magnoliopsida</taxon>
        <taxon>eudicotyledons</taxon>
        <taxon>Gunneridae</taxon>
        <taxon>Pentapetalae</taxon>
        <taxon>rosids</taxon>
        <taxon>malvids</taxon>
        <taxon>Myrtales</taxon>
        <taxon>Lythraceae</taxon>
        <taxon>Punica</taxon>
    </lineage>
</organism>
<dbReference type="OrthoDB" id="693868at2759"/>
<keyword evidence="5" id="KW-1185">Reference proteome</keyword>
<dbReference type="EMBL" id="PGOL01001531">
    <property type="protein sequence ID" value="PKI57173.1"/>
    <property type="molecule type" value="Genomic_DNA"/>
</dbReference>
<dbReference type="STRING" id="22663.A0A218VUP2"/>
<evidence type="ECO:0000313" key="5">
    <source>
        <dbReference type="Proteomes" id="UP000233551"/>
    </source>
</evidence>
<name>A0A218VUP2_PUNGR</name>
<evidence type="ECO:0000256" key="1">
    <source>
        <dbReference type="SAM" id="MobiDB-lite"/>
    </source>
</evidence>
<evidence type="ECO:0000313" key="3">
    <source>
        <dbReference type="EMBL" id="PKI57173.1"/>
    </source>
</evidence>
<dbReference type="GeneID" id="116206664"/>
<dbReference type="EMBL" id="MTKT01005815">
    <property type="protein sequence ID" value="OWM64106.1"/>
    <property type="molecule type" value="Genomic_DNA"/>
</dbReference>
<gene>
    <name evidence="2" type="ORF">CDL15_Pgr018677</name>
    <name evidence="3" type="ORF">CRG98_022463</name>
</gene>
<proteinExistence type="predicted"/>
<feature type="compositionally biased region" description="Basic and acidic residues" evidence="1">
    <location>
        <begin position="376"/>
        <end position="389"/>
    </location>
</feature>
<reference evidence="3 5" key="3">
    <citation type="submission" date="2017-11" db="EMBL/GenBank/DDBJ databases">
        <title>De-novo sequencing of pomegranate (Punica granatum L.) genome.</title>
        <authorList>
            <person name="Akparov Z."/>
            <person name="Amiraslanov A."/>
            <person name="Hajiyeva S."/>
            <person name="Abbasov M."/>
            <person name="Kaur K."/>
            <person name="Hamwieh A."/>
            <person name="Solovyev V."/>
            <person name="Salamov A."/>
            <person name="Braich B."/>
            <person name="Kosarev P."/>
            <person name="Mahmoud A."/>
            <person name="Hajiyev E."/>
            <person name="Babayeva S."/>
            <person name="Izzatullayeva V."/>
            <person name="Mammadov A."/>
            <person name="Mammadov A."/>
            <person name="Sharifova S."/>
            <person name="Ojaghi J."/>
            <person name="Eynullazada K."/>
            <person name="Bayramov B."/>
            <person name="Abdulazimova A."/>
            <person name="Shahmuradov I."/>
        </authorList>
    </citation>
    <scope>NUCLEOTIDE SEQUENCE [LARGE SCALE GENOMIC DNA]</scope>
    <source>
        <strain evidence="3">AG2017</strain>
        <strain evidence="5">cv. AG2017</strain>
        <tissue evidence="3">Leaf</tissue>
    </source>
</reference>
<dbReference type="AlphaFoldDB" id="A0A218VUP2"/>
<feature type="region of interest" description="Disordered" evidence="1">
    <location>
        <begin position="376"/>
        <end position="399"/>
    </location>
</feature>
<dbReference type="PANTHER" id="PTHR34285">
    <property type="entry name" value="OS08G0510800 PROTEIN"/>
    <property type="match status" value="1"/>
</dbReference>
<reference evidence="2" key="2">
    <citation type="submission" date="2017-06" db="EMBL/GenBank/DDBJ databases">
        <title>The pomegranate genome and the genomics of punicalagin biosynthesis.</title>
        <authorList>
            <person name="Xu C."/>
        </authorList>
    </citation>
    <scope>NUCLEOTIDE SEQUENCE [LARGE SCALE GENOMIC DNA]</scope>
    <source>
        <tissue evidence="2">Fresh leaf</tissue>
    </source>
</reference>
<protein>
    <submittedName>
        <fullName evidence="2">Uncharacterized protein</fullName>
    </submittedName>
</protein>
<dbReference type="Proteomes" id="UP000233551">
    <property type="component" value="Unassembled WGS sequence"/>
</dbReference>